<dbReference type="InterPro" id="IPR011249">
    <property type="entry name" value="Metalloenz_LuxS/M16"/>
</dbReference>
<protein>
    <recommendedName>
        <fullName evidence="1">Peptidase M16 N-terminal domain-containing protein</fullName>
    </recommendedName>
</protein>
<dbReference type="FunFam" id="3.30.830.10:FF:000015">
    <property type="entry name" value="Putative zinc metalloprotease"/>
    <property type="match status" value="1"/>
</dbReference>
<evidence type="ECO:0000259" key="1">
    <source>
        <dbReference type="Pfam" id="PF00675"/>
    </source>
</evidence>
<name>F0Y4C4_AURAN</name>
<dbReference type="OrthoDB" id="200034at2759"/>
<dbReference type="eggNOG" id="KOG0961">
    <property type="taxonomic scope" value="Eukaryota"/>
</dbReference>
<dbReference type="MEROPS" id="M16.A18"/>
<dbReference type="RefSeq" id="XP_009035218.1">
    <property type="nucleotide sequence ID" value="XM_009036970.1"/>
</dbReference>
<reference evidence="2 3" key="1">
    <citation type="journal article" date="2011" name="Proc. Natl. Acad. Sci. U.S.A.">
        <title>Niche of harmful alga Aureococcus anophagefferens revealed through ecogenomics.</title>
        <authorList>
            <person name="Gobler C.J."/>
            <person name="Berry D.L."/>
            <person name="Dyhrman S.T."/>
            <person name="Wilhelm S.W."/>
            <person name="Salamov A."/>
            <person name="Lobanov A.V."/>
            <person name="Zhang Y."/>
            <person name="Collier J.L."/>
            <person name="Wurch L.L."/>
            <person name="Kustka A.B."/>
            <person name="Dill B.D."/>
            <person name="Shah M."/>
            <person name="VerBerkmoes N.C."/>
            <person name="Kuo A."/>
            <person name="Terry A."/>
            <person name="Pangilinan J."/>
            <person name="Lindquist E.A."/>
            <person name="Lucas S."/>
            <person name="Paulsen I.T."/>
            <person name="Hattenrath-Lehmann T.K."/>
            <person name="Talmage S.C."/>
            <person name="Walker E.A."/>
            <person name="Koch F."/>
            <person name="Burson A.M."/>
            <person name="Marcoval M.A."/>
            <person name="Tang Y.Z."/>
            <person name="Lecleir G.R."/>
            <person name="Coyne K.J."/>
            <person name="Berg G.M."/>
            <person name="Bertrand E.M."/>
            <person name="Saito M.A."/>
            <person name="Gladyshev V.N."/>
            <person name="Grigoriev I.V."/>
        </authorList>
    </citation>
    <scope>NUCLEOTIDE SEQUENCE [LARGE SCALE GENOMIC DNA]</scope>
    <source>
        <strain evidence="3">CCMP 1984</strain>
    </source>
</reference>
<evidence type="ECO:0000313" key="2">
    <source>
        <dbReference type="EMBL" id="EGB10419.1"/>
    </source>
</evidence>
<gene>
    <name evidence="2" type="ORF">AURANDRAFT_23434</name>
</gene>
<dbReference type="OMA" id="CEMEARN"/>
<evidence type="ECO:0000313" key="3">
    <source>
        <dbReference type="Proteomes" id="UP000002729"/>
    </source>
</evidence>
<keyword evidence="3" id="KW-1185">Reference proteome</keyword>
<feature type="non-terminal residue" evidence="2">
    <location>
        <position position="217"/>
    </location>
</feature>
<dbReference type="GO" id="GO:0046872">
    <property type="term" value="F:metal ion binding"/>
    <property type="evidence" value="ECO:0007669"/>
    <property type="project" value="InterPro"/>
</dbReference>
<dbReference type="InterPro" id="IPR011765">
    <property type="entry name" value="Pept_M16_N"/>
</dbReference>
<dbReference type="Gene3D" id="3.30.830.10">
    <property type="entry name" value="Metalloenzyme, LuxS/M16 peptidase-like"/>
    <property type="match status" value="1"/>
</dbReference>
<dbReference type="InParanoid" id="F0Y4C4"/>
<proteinExistence type="predicted"/>
<sequence length="217" mass="23342">MAGATMRSWVHARSGCRVRLASAAGPMANLYGCLATEAVDTDWALADDGLPHTLEHLVFLGSEDYPYKGVLDKLANRCLARGTNAWTDVDHTAYTVTTAGSSGLLNLLPIYVDHILRPTLTEAGFETEVHHVTGGGEDKGVVYCEMQGRETTAESLAERECLAALYPKCGYSSETGGLCANVRALKNGQVQRYHAEFYRASNLCLVVTGGVDADKLL</sequence>
<dbReference type="PANTHER" id="PTHR43016">
    <property type="entry name" value="PRESEQUENCE PROTEASE"/>
    <property type="match status" value="1"/>
</dbReference>
<dbReference type="EMBL" id="GL833124">
    <property type="protein sequence ID" value="EGB10419.1"/>
    <property type="molecule type" value="Genomic_DNA"/>
</dbReference>
<dbReference type="PANTHER" id="PTHR43016:SF16">
    <property type="entry name" value="METALLOPROTEASE, PUTATIVE (AFU_ORTHOLOGUE AFUA_4G07610)-RELATED"/>
    <property type="match status" value="1"/>
</dbReference>
<dbReference type="Pfam" id="PF00675">
    <property type="entry name" value="Peptidase_M16"/>
    <property type="match status" value="1"/>
</dbReference>
<dbReference type="Proteomes" id="UP000002729">
    <property type="component" value="Unassembled WGS sequence"/>
</dbReference>
<dbReference type="AlphaFoldDB" id="F0Y4C4"/>
<dbReference type="GeneID" id="20219757"/>
<organism evidence="3">
    <name type="scientific">Aureococcus anophagefferens</name>
    <name type="common">Harmful bloom alga</name>
    <dbReference type="NCBI Taxonomy" id="44056"/>
    <lineage>
        <taxon>Eukaryota</taxon>
        <taxon>Sar</taxon>
        <taxon>Stramenopiles</taxon>
        <taxon>Ochrophyta</taxon>
        <taxon>Pelagophyceae</taxon>
        <taxon>Pelagomonadales</taxon>
        <taxon>Pelagomonadaceae</taxon>
        <taxon>Aureococcus</taxon>
    </lineage>
</organism>
<accession>F0Y4C4</accession>
<feature type="domain" description="Peptidase M16 N-terminal" evidence="1">
    <location>
        <begin position="48"/>
        <end position="131"/>
    </location>
</feature>
<dbReference type="SUPFAM" id="SSF63411">
    <property type="entry name" value="LuxS/MPP-like metallohydrolase"/>
    <property type="match status" value="1"/>
</dbReference>
<dbReference type="KEGG" id="aaf:AURANDRAFT_23434"/>